<protein>
    <submittedName>
        <fullName evidence="2">Glycosyltransferase family A protein</fullName>
    </submittedName>
</protein>
<sequence length="227" mass="24257">MTSQYTVIIPAFNASRTLADSVASLRSQTAPPARALLVDDGSTDGTGDLARELGLEVIRQENQGPGAACNHALVQVETPVVAYLDADDIWLPEKAASQLANLEDQADLDGVFGHLRVFFHGQPVAPDGRVHEGWGRTTMMIRTASARAVGPIFDPPGGGRGDMVDWIARGREMGLRFHMSPEVVALRRVIPGSMSYGRDGRDIGYLEIAKRALARRRAALDGGGGGD</sequence>
<accession>A0A9X3EB68</accession>
<proteinExistence type="predicted"/>
<comment type="caution">
    <text evidence="2">The sequence shown here is derived from an EMBL/GenBank/DDBJ whole genome shotgun (WGS) entry which is preliminary data.</text>
</comment>
<dbReference type="InterPro" id="IPR050834">
    <property type="entry name" value="Glycosyltransf_2"/>
</dbReference>
<dbReference type="InterPro" id="IPR001173">
    <property type="entry name" value="Glyco_trans_2-like"/>
</dbReference>
<dbReference type="CDD" id="cd00761">
    <property type="entry name" value="Glyco_tranf_GTA_type"/>
    <property type="match status" value="1"/>
</dbReference>
<gene>
    <name evidence="2" type="ORF">OSH07_10190</name>
</gene>
<dbReference type="Gene3D" id="3.90.550.10">
    <property type="entry name" value="Spore Coat Polysaccharide Biosynthesis Protein SpsA, Chain A"/>
    <property type="match status" value="1"/>
</dbReference>
<evidence type="ECO:0000259" key="1">
    <source>
        <dbReference type="Pfam" id="PF00535"/>
    </source>
</evidence>
<feature type="domain" description="Glycosyltransferase 2-like" evidence="1">
    <location>
        <begin position="6"/>
        <end position="120"/>
    </location>
</feature>
<dbReference type="RefSeq" id="WP_266338522.1">
    <property type="nucleotide sequence ID" value="NZ_JAPKNK010000003.1"/>
</dbReference>
<dbReference type="SUPFAM" id="SSF53448">
    <property type="entry name" value="Nucleotide-diphospho-sugar transferases"/>
    <property type="match status" value="1"/>
</dbReference>
<dbReference type="Proteomes" id="UP001144805">
    <property type="component" value="Unassembled WGS sequence"/>
</dbReference>
<dbReference type="EMBL" id="JAPKNK010000003">
    <property type="protein sequence ID" value="MCX5569560.1"/>
    <property type="molecule type" value="Genomic_DNA"/>
</dbReference>
<keyword evidence="3" id="KW-1185">Reference proteome</keyword>
<evidence type="ECO:0000313" key="2">
    <source>
        <dbReference type="EMBL" id="MCX5569560.1"/>
    </source>
</evidence>
<dbReference type="AlphaFoldDB" id="A0A9X3EB68"/>
<evidence type="ECO:0000313" key="3">
    <source>
        <dbReference type="Proteomes" id="UP001144805"/>
    </source>
</evidence>
<organism evidence="2 3">
    <name type="scientific">Kaistia nematophila</name>
    <dbReference type="NCBI Taxonomy" id="2994654"/>
    <lineage>
        <taxon>Bacteria</taxon>
        <taxon>Pseudomonadati</taxon>
        <taxon>Pseudomonadota</taxon>
        <taxon>Alphaproteobacteria</taxon>
        <taxon>Hyphomicrobiales</taxon>
        <taxon>Kaistiaceae</taxon>
        <taxon>Kaistia</taxon>
    </lineage>
</organism>
<dbReference type="InterPro" id="IPR029044">
    <property type="entry name" value="Nucleotide-diphossugar_trans"/>
</dbReference>
<dbReference type="Pfam" id="PF00535">
    <property type="entry name" value="Glycos_transf_2"/>
    <property type="match status" value="1"/>
</dbReference>
<dbReference type="PANTHER" id="PTHR43685:SF3">
    <property type="entry name" value="SLR2126 PROTEIN"/>
    <property type="match status" value="1"/>
</dbReference>
<dbReference type="PANTHER" id="PTHR43685">
    <property type="entry name" value="GLYCOSYLTRANSFERASE"/>
    <property type="match status" value="1"/>
</dbReference>
<name>A0A9X3EB68_9HYPH</name>
<reference evidence="2" key="1">
    <citation type="submission" date="2022-11" db="EMBL/GenBank/DDBJ databases">
        <title>Biodiversity and phylogenetic relationships of bacteria.</title>
        <authorList>
            <person name="Machado R.A.R."/>
            <person name="Bhat A."/>
            <person name="Loulou A."/>
            <person name="Kallel S."/>
        </authorList>
    </citation>
    <scope>NUCLEOTIDE SEQUENCE</scope>
    <source>
        <strain evidence="2">K-TC2</strain>
    </source>
</reference>